<evidence type="ECO:0000259" key="4">
    <source>
        <dbReference type="PROSITE" id="PS50043"/>
    </source>
</evidence>
<dbReference type="GO" id="GO:0006355">
    <property type="term" value="P:regulation of DNA-templated transcription"/>
    <property type="evidence" value="ECO:0007669"/>
    <property type="project" value="InterPro"/>
</dbReference>
<dbReference type="Gene3D" id="1.25.40.10">
    <property type="entry name" value="Tetratricopeptide repeat domain"/>
    <property type="match status" value="1"/>
</dbReference>
<evidence type="ECO:0000256" key="2">
    <source>
        <dbReference type="ARBA" id="ARBA00023125"/>
    </source>
</evidence>
<proteinExistence type="predicted"/>
<dbReference type="AlphaFoldDB" id="A0A7X4GK81"/>
<feature type="domain" description="HTH luxR-type" evidence="4">
    <location>
        <begin position="786"/>
        <end position="851"/>
    </location>
</feature>
<dbReference type="CDD" id="cd00009">
    <property type="entry name" value="AAA"/>
    <property type="match status" value="1"/>
</dbReference>
<dbReference type="InterPro" id="IPR011990">
    <property type="entry name" value="TPR-like_helical_dom_sf"/>
</dbReference>
<dbReference type="InterPro" id="IPR039420">
    <property type="entry name" value="WalR-like"/>
</dbReference>
<dbReference type="InterPro" id="IPR003593">
    <property type="entry name" value="AAA+_ATPase"/>
</dbReference>
<keyword evidence="6" id="KW-1185">Reference proteome</keyword>
<dbReference type="InterPro" id="IPR041617">
    <property type="entry name" value="TPR_MalT"/>
</dbReference>
<evidence type="ECO:0000313" key="5">
    <source>
        <dbReference type="EMBL" id="MYL99739.1"/>
    </source>
</evidence>
<comment type="caution">
    <text evidence="5">The sequence shown here is derived from an EMBL/GenBank/DDBJ whole genome shotgun (WGS) entry which is preliminary data.</text>
</comment>
<keyword evidence="3" id="KW-0804">Transcription</keyword>
<dbReference type="PANTHER" id="PTHR43214:SF41">
    <property type="entry name" value="NITRATE_NITRITE RESPONSE REGULATOR PROTEIN NARP"/>
    <property type="match status" value="1"/>
</dbReference>
<keyword evidence="1" id="KW-0805">Transcription regulation</keyword>
<organism evidence="5 6">
    <name type="scientific">Novosphingobium silvae</name>
    <dbReference type="NCBI Taxonomy" id="2692619"/>
    <lineage>
        <taxon>Bacteria</taxon>
        <taxon>Pseudomonadati</taxon>
        <taxon>Pseudomonadota</taxon>
        <taxon>Alphaproteobacteria</taxon>
        <taxon>Sphingomonadales</taxon>
        <taxon>Sphingomonadaceae</taxon>
        <taxon>Novosphingobium</taxon>
    </lineage>
</organism>
<dbReference type="InterPro" id="IPR000792">
    <property type="entry name" value="Tscrpt_reg_LuxR_C"/>
</dbReference>
<dbReference type="RefSeq" id="WP_160987168.1">
    <property type="nucleotide sequence ID" value="NZ_WVTD01000019.1"/>
</dbReference>
<dbReference type="EMBL" id="WVTD01000019">
    <property type="protein sequence ID" value="MYL99739.1"/>
    <property type="molecule type" value="Genomic_DNA"/>
</dbReference>
<dbReference type="SMART" id="SM00421">
    <property type="entry name" value="HTH_LUXR"/>
    <property type="match status" value="1"/>
</dbReference>
<dbReference type="PRINTS" id="PR00038">
    <property type="entry name" value="HTHLUXR"/>
</dbReference>
<dbReference type="SUPFAM" id="SSF52540">
    <property type="entry name" value="P-loop containing nucleoside triphosphate hydrolases"/>
    <property type="match status" value="1"/>
</dbReference>
<dbReference type="InterPro" id="IPR059106">
    <property type="entry name" value="WHD_MalT"/>
</dbReference>
<dbReference type="SMART" id="SM00382">
    <property type="entry name" value="AAA"/>
    <property type="match status" value="1"/>
</dbReference>
<keyword evidence="2" id="KW-0238">DNA-binding</keyword>
<dbReference type="Pfam" id="PF00196">
    <property type="entry name" value="GerE"/>
    <property type="match status" value="1"/>
</dbReference>
<dbReference type="GO" id="GO:0003677">
    <property type="term" value="F:DNA binding"/>
    <property type="evidence" value="ECO:0007669"/>
    <property type="project" value="UniProtKB-KW"/>
</dbReference>
<dbReference type="PROSITE" id="PS50043">
    <property type="entry name" value="HTH_LUXR_2"/>
    <property type="match status" value="1"/>
</dbReference>
<dbReference type="InterPro" id="IPR036388">
    <property type="entry name" value="WH-like_DNA-bd_sf"/>
</dbReference>
<dbReference type="Pfam" id="PF17874">
    <property type="entry name" value="TPR_MalT"/>
    <property type="match status" value="1"/>
</dbReference>
<accession>A0A7X4GK81</accession>
<reference evidence="5 6" key="1">
    <citation type="submission" date="2019-12" db="EMBL/GenBank/DDBJ databases">
        <authorList>
            <person name="Feng G."/>
            <person name="Zhu H."/>
        </authorList>
    </citation>
    <scope>NUCLEOTIDE SEQUENCE [LARGE SCALE GENOMIC DNA]</scope>
    <source>
        <strain evidence="5 6">FGD1</strain>
    </source>
</reference>
<dbReference type="InterPro" id="IPR016032">
    <property type="entry name" value="Sig_transdc_resp-reg_C-effctor"/>
</dbReference>
<evidence type="ECO:0000313" key="6">
    <source>
        <dbReference type="Proteomes" id="UP000465810"/>
    </source>
</evidence>
<dbReference type="InterPro" id="IPR027417">
    <property type="entry name" value="P-loop_NTPase"/>
</dbReference>
<dbReference type="Proteomes" id="UP000465810">
    <property type="component" value="Unassembled WGS sequence"/>
</dbReference>
<name>A0A7X4GK81_9SPHN</name>
<dbReference type="Pfam" id="PF25873">
    <property type="entry name" value="WHD_MalT"/>
    <property type="match status" value="1"/>
</dbReference>
<dbReference type="Gene3D" id="1.10.10.10">
    <property type="entry name" value="Winged helix-like DNA-binding domain superfamily/Winged helix DNA-binding domain"/>
    <property type="match status" value="1"/>
</dbReference>
<evidence type="ECO:0000256" key="1">
    <source>
        <dbReference type="ARBA" id="ARBA00023015"/>
    </source>
</evidence>
<protein>
    <recommendedName>
        <fullName evidence="4">HTH luxR-type domain-containing protein</fullName>
    </recommendedName>
</protein>
<evidence type="ECO:0000256" key="3">
    <source>
        <dbReference type="ARBA" id="ARBA00023163"/>
    </source>
</evidence>
<dbReference type="Gene3D" id="3.40.50.300">
    <property type="entry name" value="P-loop containing nucleotide triphosphate hydrolases"/>
    <property type="match status" value="1"/>
</dbReference>
<dbReference type="SUPFAM" id="SSF46894">
    <property type="entry name" value="C-terminal effector domain of the bipartite response regulators"/>
    <property type="match status" value="1"/>
</dbReference>
<sequence length="853" mass="93768">MFRTRSRITKGAPSLDRSAVSRGNELSADDFVSVRAYDRLCRGRAGVIILSAPPGYGKTTLLRAFSREIEAGGGVVAWCPMDRVVAGVQTVDHVDVIFIDDAHDADPRKFSRLIRTITSSDAGQRFVIATRTLPDMDWIALASRGRVEILDVEALTLDEDEVGTVLAHYAGCKPSPEQTRKVSAWIEGWPIAAQCYGMLARRRDGWSKVNILETSPRENLGQYLNESIYNELDDAMRRFLFDLSDLGRFSSAMLREVIDPSAELLLARARLENVMIVPALNGGEWLRLHGIFQQFLEAKKRQAGTTRRIDILRSASEWCERRGALCDAVDYALDAGDFDRAHQLLTDNAARIAHTLGELPRMLVWTARLERAGEPISVPLRLWKIWALVLAQQIEPACSELDILDGEMPSDAPLSWLVHRDKLRVSIAARQDDLPRVIELADAWMERWEYLDPFHTAAVRVLRALAHLQMGDRHMARRDLLVARQRASEAGGIYGRTWVAKAEAYIELQSGRASQAREIILSALGNVHAVDEIAGSTVGTVHLLAARILVETGEGRLAREHLAAGHLHLGDNGLIETHVAALEAATLLAEDADGIDAALCETQHRVVQGVRYAVKADLLAINLQLRHGRVTDAADGFQAAFVSKPGGWLHVATGLAVPHCMSHDVDQTRAWVAFGEDHVSEASALAAQLLPMAEMAGRARDHVALLLLSATCSLREGKSANAKRSLERALRLASERGFRRTVIDNAWGLTALLGDTEVFSAGSGAAAELLEALRHRYGINLEAGDGHAPVDRLTSREQEILSLLDTGLTSQSIADHIDVGLSTTKWHIQNIYTKLGVRNRTGALARARRLALL</sequence>
<dbReference type="CDD" id="cd06170">
    <property type="entry name" value="LuxR_C_like"/>
    <property type="match status" value="1"/>
</dbReference>
<dbReference type="PANTHER" id="PTHR43214">
    <property type="entry name" value="TWO-COMPONENT RESPONSE REGULATOR"/>
    <property type="match status" value="1"/>
</dbReference>
<gene>
    <name evidence="5" type="ORF">GR702_18430</name>
</gene>